<dbReference type="CDD" id="cd00712">
    <property type="entry name" value="AsnB"/>
    <property type="match status" value="1"/>
</dbReference>
<dbReference type="InterPro" id="IPR029055">
    <property type="entry name" value="Ntn_hydrolases_N"/>
</dbReference>
<dbReference type="GO" id="GO:0006529">
    <property type="term" value="P:asparagine biosynthetic process"/>
    <property type="evidence" value="ECO:0007669"/>
    <property type="project" value="UniProtKB-KW"/>
</dbReference>
<dbReference type="GO" id="GO:0004066">
    <property type="term" value="F:asparagine synthase (glutamine-hydrolyzing) activity"/>
    <property type="evidence" value="ECO:0007669"/>
    <property type="project" value="UniProtKB-EC"/>
</dbReference>
<dbReference type="Pfam" id="PF00733">
    <property type="entry name" value="Asn_synthase"/>
    <property type="match status" value="1"/>
</dbReference>
<dbReference type="GO" id="GO:0005524">
    <property type="term" value="F:ATP binding"/>
    <property type="evidence" value="ECO:0007669"/>
    <property type="project" value="UniProtKB-KW"/>
</dbReference>
<evidence type="ECO:0000256" key="10">
    <source>
        <dbReference type="PIRSR" id="PIRSR001589-2"/>
    </source>
</evidence>
<keyword evidence="6 9" id="KW-0061">Asparagine biosynthesis</keyword>
<dbReference type="Proteomes" id="UP000315226">
    <property type="component" value="Unassembled WGS sequence"/>
</dbReference>
<keyword evidence="5 10" id="KW-0067">ATP-binding</keyword>
<dbReference type="PANTHER" id="PTHR43284">
    <property type="entry name" value="ASPARAGINE SYNTHETASE (GLUTAMINE-HYDROLYZING)"/>
    <property type="match status" value="1"/>
</dbReference>
<name>A0A4Y3RLE1_9ACTN</name>
<dbReference type="OrthoDB" id="9763290at2"/>
<evidence type="ECO:0000256" key="11">
    <source>
        <dbReference type="PIRSR" id="PIRSR001589-3"/>
    </source>
</evidence>
<dbReference type="EC" id="6.3.5.4" evidence="3"/>
<dbReference type="PROSITE" id="PS51278">
    <property type="entry name" value="GATASE_TYPE_2"/>
    <property type="match status" value="1"/>
</dbReference>
<evidence type="ECO:0000256" key="5">
    <source>
        <dbReference type="ARBA" id="ARBA00022840"/>
    </source>
</evidence>
<protein>
    <recommendedName>
        <fullName evidence="3">asparagine synthase (glutamine-hydrolyzing)</fullName>
        <ecNumber evidence="3">6.3.5.4</ecNumber>
    </recommendedName>
</protein>
<comment type="catalytic activity">
    <reaction evidence="8">
        <text>L-aspartate + L-glutamine + ATP + H2O = L-asparagine + L-glutamate + AMP + diphosphate + H(+)</text>
        <dbReference type="Rhea" id="RHEA:12228"/>
        <dbReference type="ChEBI" id="CHEBI:15377"/>
        <dbReference type="ChEBI" id="CHEBI:15378"/>
        <dbReference type="ChEBI" id="CHEBI:29985"/>
        <dbReference type="ChEBI" id="CHEBI:29991"/>
        <dbReference type="ChEBI" id="CHEBI:30616"/>
        <dbReference type="ChEBI" id="CHEBI:33019"/>
        <dbReference type="ChEBI" id="CHEBI:58048"/>
        <dbReference type="ChEBI" id="CHEBI:58359"/>
        <dbReference type="ChEBI" id="CHEBI:456215"/>
        <dbReference type="EC" id="6.3.5.4"/>
    </reaction>
</comment>
<comment type="pathway">
    <text evidence="1">Amino-acid biosynthesis; L-asparagine biosynthesis; L-asparagine from L-aspartate (L-Gln route): step 1/1.</text>
</comment>
<keyword evidence="7 9" id="KW-0315">Glutamine amidotransferase</keyword>
<evidence type="ECO:0000256" key="4">
    <source>
        <dbReference type="ARBA" id="ARBA00022741"/>
    </source>
</evidence>
<evidence type="ECO:0000313" key="13">
    <source>
        <dbReference type="EMBL" id="GEB57748.1"/>
    </source>
</evidence>
<dbReference type="InterPro" id="IPR051786">
    <property type="entry name" value="ASN_synthetase/amidase"/>
</dbReference>
<evidence type="ECO:0000256" key="1">
    <source>
        <dbReference type="ARBA" id="ARBA00005187"/>
    </source>
</evidence>
<dbReference type="InterPro" id="IPR006426">
    <property type="entry name" value="Asn_synth_AEB"/>
</dbReference>
<evidence type="ECO:0000313" key="14">
    <source>
        <dbReference type="Proteomes" id="UP000315226"/>
    </source>
</evidence>
<feature type="active site" description="For GATase activity" evidence="9">
    <location>
        <position position="2"/>
    </location>
</feature>
<feature type="domain" description="Glutamine amidotransferase type-2" evidence="12">
    <location>
        <begin position="2"/>
        <end position="217"/>
    </location>
</feature>
<dbReference type="SUPFAM" id="SSF52402">
    <property type="entry name" value="Adenine nucleotide alpha hydrolases-like"/>
    <property type="match status" value="1"/>
</dbReference>
<keyword evidence="4 10" id="KW-0547">Nucleotide-binding</keyword>
<sequence>MCRILGTIAAGADRPDPAELAAVSARQRHGGPDEHHVLSGPGWSLGCDRLAVTDPCGGQQPYRLPHLPGVLAVLNGEIYNHAELRRALAARGHRFPDRCDGTVLPALYAEYGPAFAEHLDGMFAVAILDLRPGSTRLVLAVDDMGMKPVYFHHDTYDGSTRFASEIPALLAFEGVRISPRDDALDTVLATRTSFSTHTALDGVSVLPPGATAVVRPGSAPVVRRRGPRTPAAPLGDTRDTQDLLRHEVRRLAHAEVPVCAITSGGLDSGLVTALAAEHARETDAPPLHTFHLTYRGKWPDSEAAHARSVARRARTVHHEVSVDPGELSSLLTRTVRHLGQPNADPITLSTYALFRAVRQNGFTVALAGDGADELFGGYDRMRAALAAPTGSDWAGAYADALSAAPRLLRDHLYTANYRAHIADQGSAADRIEQELRSAEAVGADRLTAMTAFETRWRLPAYHLRRVDHLSMAWAVEARMPFCQPSVVAHARALPAGARTGKRTLYEAGAELLPAGVLRRPKQPFTLPLAAMLAPGSPLLDTVRDLLSPARLVLGGKVRADRVQKLLTRQLERPSHHDALALWGLAVHELWTEVVQGMRIPVGCAA</sequence>
<evidence type="ECO:0000256" key="6">
    <source>
        <dbReference type="ARBA" id="ARBA00022888"/>
    </source>
</evidence>
<dbReference type="GO" id="GO:0005829">
    <property type="term" value="C:cytosol"/>
    <property type="evidence" value="ECO:0007669"/>
    <property type="project" value="TreeGrafter"/>
</dbReference>
<evidence type="ECO:0000256" key="3">
    <source>
        <dbReference type="ARBA" id="ARBA00012737"/>
    </source>
</evidence>
<comment type="caution">
    <text evidence="13">The sequence shown here is derived from an EMBL/GenBank/DDBJ whole genome shotgun (WGS) entry which is preliminary data.</text>
</comment>
<dbReference type="Gene3D" id="3.40.50.620">
    <property type="entry name" value="HUPs"/>
    <property type="match status" value="1"/>
</dbReference>
<dbReference type="SUPFAM" id="SSF56235">
    <property type="entry name" value="N-terminal nucleophile aminohydrolases (Ntn hydrolases)"/>
    <property type="match status" value="1"/>
</dbReference>
<proteinExistence type="inferred from homology"/>
<evidence type="ECO:0000256" key="7">
    <source>
        <dbReference type="ARBA" id="ARBA00022962"/>
    </source>
</evidence>
<comment type="similarity">
    <text evidence="2">Belongs to the asparagine synthetase family.</text>
</comment>
<keyword evidence="9" id="KW-0028">Amino-acid biosynthesis</keyword>
<gene>
    <name evidence="13" type="ORF">SGA01_33530</name>
</gene>
<dbReference type="RefSeq" id="WP_141297253.1">
    <property type="nucleotide sequence ID" value="NZ_BJMN01000020.1"/>
</dbReference>
<dbReference type="PIRSF" id="PIRSF001589">
    <property type="entry name" value="Asn_synthetase_glu-h"/>
    <property type="match status" value="1"/>
</dbReference>
<evidence type="ECO:0000256" key="8">
    <source>
        <dbReference type="ARBA" id="ARBA00048741"/>
    </source>
</evidence>
<feature type="binding site" evidence="10">
    <location>
        <position position="100"/>
    </location>
    <ligand>
        <name>L-glutamine</name>
        <dbReference type="ChEBI" id="CHEBI:58359"/>
    </ligand>
</feature>
<dbReference type="EMBL" id="BJMN01000020">
    <property type="protein sequence ID" value="GEB57748.1"/>
    <property type="molecule type" value="Genomic_DNA"/>
</dbReference>
<feature type="site" description="Important for beta-aspartyl-AMP intermediate formation" evidence="11">
    <location>
        <position position="369"/>
    </location>
</feature>
<evidence type="ECO:0000259" key="12">
    <source>
        <dbReference type="PROSITE" id="PS51278"/>
    </source>
</evidence>
<dbReference type="InterPro" id="IPR033738">
    <property type="entry name" value="AsnB_N"/>
</dbReference>
<organism evidence="13 14">
    <name type="scientific">Streptomyces gardneri</name>
    <dbReference type="NCBI Taxonomy" id="66892"/>
    <lineage>
        <taxon>Bacteria</taxon>
        <taxon>Bacillati</taxon>
        <taxon>Actinomycetota</taxon>
        <taxon>Actinomycetes</taxon>
        <taxon>Kitasatosporales</taxon>
        <taxon>Streptomycetaceae</taxon>
        <taxon>Streptomyces</taxon>
    </lineage>
</organism>
<dbReference type="CDD" id="cd01991">
    <property type="entry name" value="Asn_synthase_B_C"/>
    <property type="match status" value="1"/>
</dbReference>
<dbReference type="GO" id="GO:0016740">
    <property type="term" value="F:transferase activity"/>
    <property type="evidence" value="ECO:0007669"/>
    <property type="project" value="UniProtKB-KW"/>
</dbReference>
<dbReference type="NCBIfam" id="TIGR01536">
    <property type="entry name" value="asn_synth_AEB"/>
    <property type="match status" value="1"/>
</dbReference>
<dbReference type="InterPro" id="IPR014729">
    <property type="entry name" value="Rossmann-like_a/b/a_fold"/>
</dbReference>
<dbReference type="Pfam" id="PF13537">
    <property type="entry name" value="GATase_7"/>
    <property type="match status" value="1"/>
</dbReference>
<dbReference type="Gene3D" id="3.60.20.10">
    <property type="entry name" value="Glutamine Phosphoribosylpyrophosphate, subunit 1, domain 1"/>
    <property type="match status" value="1"/>
</dbReference>
<keyword evidence="14" id="KW-1185">Reference proteome</keyword>
<reference evidence="13 14" key="1">
    <citation type="submission" date="2019-06" db="EMBL/GenBank/DDBJ databases">
        <title>Whole genome shotgun sequence of Streptomyces gardneri NBRC 12865.</title>
        <authorList>
            <person name="Hosoyama A."/>
            <person name="Uohara A."/>
            <person name="Ohji S."/>
            <person name="Ichikawa N."/>
        </authorList>
    </citation>
    <scope>NUCLEOTIDE SEQUENCE [LARGE SCALE GENOMIC DNA]</scope>
    <source>
        <strain evidence="13 14">NBRC 12865</strain>
    </source>
</reference>
<dbReference type="PANTHER" id="PTHR43284:SF1">
    <property type="entry name" value="ASPARAGINE SYNTHETASE"/>
    <property type="match status" value="1"/>
</dbReference>
<dbReference type="AlphaFoldDB" id="A0A4Y3RLE1"/>
<keyword evidence="13" id="KW-0808">Transferase</keyword>
<dbReference type="InterPro" id="IPR001962">
    <property type="entry name" value="Asn_synthase"/>
</dbReference>
<accession>A0A4Y3RLE1</accession>
<dbReference type="InterPro" id="IPR017932">
    <property type="entry name" value="GATase_2_dom"/>
</dbReference>
<evidence type="ECO:0000256" key="9">
    <source>
        <dbReference type="PIRSR" id="PIRSR001589-1"/>
    </source>
</evidence>
<evidence type="ECO:0000256" key="2">
    <source>
        <dbReference type="ARBA" id="ARBA00005752"/>
    </source>
</evidence>